<evidence type="ECO:0000256" key="8">
    <source>
        <dbReference type="ARBA" id="ARBA00046432"/>
    </source>
</evidence>
<dbReference type="GO" id="GO:0003743">
    <property type="term" value="F:translation initiation factor activity"/>
    <property type="evidence" value="ECO:0007669"/>
    <property type="project" value="UniProtKB-KW"/>
</dbReference>
<dbReference type="Gene3D" id="3.40.50.10470">
    <property type="entry name" value="Translation initiation factor eif-2b, domain 2"/>
    <property type="match status" value="1"/>
</dbReference>
<dbReference type="VEuPathDB" id="FungiDB:A1O9_02799"/>
<dbReference type="OrthoDB" id="269919at2759"/>
<evidence type="ECO:0000256" key="5">
    <source>
        <dbReference type="ARBA" id="ARBA00022917"/>
    </source>
</evidence>
<dbReference type="PANTHER" id="PTHR45859:SF1">
    <property type="entry name" value="TRANSLATION INITIATION FACTOR EIF-2B SUBUNIT BETA"/>
    <property type="match status" value="1"/>
</dbReference>
<evidence type="ECO:0000256" key="3">
    <source>
        <dbReference type="ARBA" id="ARBA00022490"/>
    </source>
</evidence>
<dbReference type="EMBL" id="AMGV01000002">
    <property type="protein sequence ID" value="KEF61234.1"/>
    <property type="molecule type" value="Genomic_DNA"/>
</dbReference>
<dbReference type="InterPro" id="IPR037171">
    <property type="entry name" value="NagB/RpiA_transferase-like"/>
</dbReference>
<comment type="similarity">
    <text evidence="2 9">Belongs to the eIF-2B alpha/beta/delta subunits family.</text>
</comment>
<dbReference type="Pfam" id="PF01008">
    <property type="entry name" value="IF-2B"/>
    <property type="match status" value="2"/>
</dbReference>
<keyword evidence="3" id="KW-0963">Cytoplasm</keyword>
<evidence type="ECO:0000256" key="4">
    <source>
        <dbReference type="ARBA" id="ARBA00022540"/>
    </source>
</evidence>
<dbReference type="PANTHER" id="PTHR45859">
    <property type="entry name" value="TRANSLATION INITIATION FACTOR EIF-2B SUBUNIT BETA"/>
    <property type="match status" value="1"/>
</dbReference>
<evidence type="ECO:0000256" key="6">
    <source>
        <dbReference type="ARBA" id="ARBA00044122"/>
    </source>
</evidence>
<keyword evidence="4" id="KW-0396">Initiation factor</keyword>
<keyword evidence="12" id="KW-1185">Reference proteome</keyword>
<comment type="caution">
    <text evidence="11">The sequence shown here is derived from an EMBL/GenBank/DDBJ whole genome shotgun (WGS) entry which is preliminary data.</text>
</comment>
<accession>A0A072PMD6</accession>
<dbReference type="GO" id="GO:0005851">
    <property type="term" value="C:eukaryotic translation initiation factor 2B complex"/>
    <property type="evidence" value="ECO:0007669"/>
    <property type="project" value="TreeGrafter"/>
</dbReference>
<gene>
    <name evidence="11" type="ORF">A1O9_02799</name>
</gene>
<protein>
    <recommendedName>
        <fullName evidence="6">Translation initiation factor eIF2B subunit beta</fullName>
    </recommendedName>
    <alternativeName>
        <fullName evidence="7">eIF2B GDP-GTP exchange factor subunit beta</fullName>
    </alternativeName>
</protein>
<sequence length="478" mass="51294">MAPSASSNTPGFGSFQRHLSTEPVDSSTQYLVSLLKRRQIKGSKRCAVATTLLLLRTVELTKQPDSARLIQRVSEVGKKLINAAPHEPAVGNIVRRVLGLIREEDEDDQPGVKGDYSATASEPDSDAVTPLERPGSQSKSLSHALPNGFFTRADTSVGSSPSHAGVGPPRPPLMSSHTGAPGSARPVTSMFSILAHPTMRHGGLDSPGRSGTSTPQIASGILQNLRPEVIKGIKEIIDEINEADDEICGAALEQIHPQETIFTYSSSLTVQRFLLKAASKRKFTVIHAESYPNNHVRTHGLLTGNQGFSSSPASAEDDENLPSDSFSKPLTSAGITVVMIPDSATFAVMSRANKVILDTHAVLTNGSLVAVAGTKAVIKAAKFHRVPVLVLAATYKLSPLYPHDPYNLIAYGEVGKVVPYQDGELRSGLDSGVRNPLYDFVEAGDVDLFITNQVPAVVSSAYLYRVVRDQYRDEDLEL</sequence>
<feature type="region of interest" description="Disordered" evidence="10">
    <location>
        <begin position="301"/>
        <end position="327"/>
    </location>
</feature>
<organism evidence="11 12">
    <name type="scientific">Exophiala aquamarina CBS 119918</name>
    <dbReference type="NCBI Taxonomy" id="1182545"/>
    <lineage>
        <taxon>Eukaryota</taxon>
        <taxon>Fungi</taxon>
        <taxon>Dikarya</taxon>
        <taxon>Ascomycota</taxon>
        <taxon>Pezizomycotina</taxon>
        <taxon>Eurotiomycetes</taxon>
        <taxon>Chaetothyriomycetidae</taxon>
        <taxon>Chaetothyriales</taxon>
        <taxon>Herpotrichiellaceae</taxon>
        <taxon>Exophiala</taxon>
    </lineage>
</organism>
<dbReference type="InterPro" id="IPR042529">
    <property type="entry name" value="IF_2B-like_C"/>
</dbReference>
<name>A0A072PMD6_9EURO</name>
<dbReference type="AlphaFoldDB" id="A0A072PMD6"/>
<dbReference type="STRING" id="1182545.A0A072PMD6"/>
<feature type="compositionally biased region" description="Polar residues" evidence="10">
    <location>
        <begin position="303"/>
        <end position="313"/>
    </location>
</feature>
<evidence type="ECO:0000313" key="11">
    <source>
        <dbReference type="EMBL" id="KEF61234.1"/>
    </source>
</evidence>
<dbReference type="GeneID" id="25277740"/>
<evidence type="ECO:0000256" key="9">
    <source>
        <dbReference type="RuleBase" id="RU003814"/>
    </source>
</evidence>
<dbReference type="RefSeq" id="XP_013263824.1">
    <property type="nucleotide sequence ID" value="XM_013408370.1"/>
</dbReference>
<dbReference type="Proteomes" id="UP000027920">
    <property type="component" value="Unassembled WGS sequence"/>
</dbReference>
<evidence type="ECO:0000256" key="1">
    <source>
        <dbReference type="ARBA" id="ARBA00004514"/>
    </source>
</evidence>
<evidence type="ECO:0000256" key="7">
    <source>
        <dbReference type="ARBA" id="ARBA00044228"/>
    </source>
</evidence>
<evidence type="ECO:0000256" key="2">
    <source>
        <dbReference type="ARBA" id="ARBA00007251"/>
    </source>
</evidence>
<dbReference type="InterPro" id="IPR000649">
    <property type="entry name" value="IF-2B-related"/>
</dbReference>
<dbReference type="GO" id="GO:0005085">
    <property type="term" value="F:guanyl-nucleotide exchange factor activity"/>
    <property type="evidence" value="ECO:0007669"/>
    <property type="project" value="TreeGrafter"/>
</dbReference>
<keyword evidence="5" id="KW-0648">Protein biosynthesis</keyword>
<dbReference type="HOGENOM" id="CLU_016218_4_3_1"/>
<evidence type="ECO:0000313" key="12">
    <source>
        <dbReference type="Proteomes" id="UP000027920"/>
    </source>
</evidence>
<dbReference type="InterPro" id="IPR051855">
    <property type="entry name" value="eIF2B_beta_subunit"/>
</dbReference>
<comment type="subunit">
    <text evidence="8">Component of the translation initiation factor 2B (eIF2B) complex which is a heterodecamer of two sets of five different subunits: alpha, beta, gamma, delta and epsilon. Subunits alpha, beta and delta comprise a regulatory subcomplex and subunits epsilon and gamma comprise a catalytic subcomplex. Within the complex, the hexameric regulatory complex resides at the center, with the two heterodimeric catalytic subcomplexes bound on opposite sides.</text>
</comment>
<feature type="compositionally biased region" description="Polar residues" evidence="10">
    <location>
        <begin position="153"/>
        <end position="162"/>
    </location>
</feature>
<feature type="region of interest" description="Disordered" evidence="10">
    <location>
        <begin position="102"/>
        <end position="186"/>
    </location>
</feature>
<dbReference type="SUPFAM" id="SSF100950">
    <property type="entry name" value="NagB/RpiA/CoA transferase-like"/>
    <property type="match status" value="1"/>
</dbReference>
<comment type="subcellular location">
    <subcellularLocation>
        <location evidence="1">Cytoplasm</location>
        <location evidence="1">Cytosol</location>
    </subcellularLocation>
</comment>
<dbReference type="GO" id="GO:0005829">
    <property type="term" value="C:cytosol"/>
    <property type="evidence" value="ECO:0007669"/>
    <property type="project" value="UniProtKB-SubCell"/>
</dbReference>
<reference evidence="11 12" key="1">
    <citation type="submission" date="2013-03" db="EMBL/GenBank/DDBJ databases">
        <title>The Genome Sequence of Exophiala aquamarina CBS 119918.</title>
        <authorList>
            <consortium name="The Broad Institute Genomics Platform"/>
            <person name="Cuomo C."/>
            <person name="de Hoog S."/>
            <person name="Gorbushina A."/>
            <person name="Walker B."/>
            <person name="Young S.K."/>
            <person name="Zeng Q."/>
            <person name="Gargeya S."/>
            <person name="Fitzgerald M."/>
            <person name="Haas B."/>
            <person name="Abouelleil A."/>
            <person name="Allen A.W."/>
            <person name="Alvarado L."/>
            <person name="Arachchi H.M."/>
            <person name="Berlin A.M."/>
            <person name="Chapman S.B."/>
            <person name="Gainer-Dewar J."/>
            <person name="Goldberg J."/>
            <person name="Griggs A."/>
            <person name="Gujja S."/>
            <person name="Hansen M."/>
            <person name="Howarth C."/>
            <person name="Imamovic A."/>
            <person name="Ireland A."/>
            <person name="Larimer J."/>
            <person name="McCowan C."/>
            <person name="Murphy C."/>
            <person name="Pearson M."/>
            <person name="Poon T.W."/>
            <person name="Priest M."/>
            <person name="Roberts A."/>
            <person name="Saif S."/>
            <person name="Shea T."/>
            <person name="Sisk P."/>
            <person name="Sykes S."/>
            <person name="Wortman J."/>
            <person name="Nusbaum C."/>
            <person name="Birren B."/>
        </authorList>
    </citation>
    <scope>NUCLEOTIDE SEQUENCE [LARGE SCALE GENOMIC DNA]</scope>
    <source>
        <strain evidence="11 12">CBS 119918</strain>
    </source>
</reference>
<proteinExistence type="inferred from homology"/>
<evidence type="ECO:0000256" key="10">
    <source>
        <dbReference type="SAM" id="MobiDB-lite"/>
    </source>
</evidence>